<evidence type="ECO:0000313" key="2">
    <source>
        <dbReference type="Proteomes" id="UP000277204"/>
    </source>
</evidence>
<dbReference type="Proteomes" id="UP000277204">
    <property type="component" value="Unassembled WGS sequence"/>
</dbReference>
<feature type="non-terminal residue" evidence="1">
    <location>
        <position position="231"/>
    </location>
</feature>
<keyword evidence="2" id="KW-1185">Reference proteome</keyword>
<name>A0A183M8B9_9TREM</name>
<dbReference type="EMBL" id="UZAI01007590">
    <property type="protein sequence ID" value="VDO99628.1"/>
    <property type="molecule type" value="Genomic_DNA"/>
</dbReference>
<sequence>MKQRMYKEKNSNEVRKLNGLIKLEIRRLNCMFTQKLLSCRNTPSMWKLFKELTGDRQFRSDNQLNVSDLNKSFVRQSSDVMLPLSTGLKNSCVPTFTETDVRGCLRSLNSSRCLGHDGIPNILFKKCADVLCYPFTTIFNRSFSSNLIRKTWRKMKIIPVPKKASSDKNVKFRPIAITSPFLKTMEKLLILPLQLAIKEHTDPYQFAYRRKISTLGAVAVLHHNIVFNLEK</sequence>
<proteinExistence type="predicted"/>
<reference evidence="1 2" key="1">
    <citation type="submission" date="2018-11" db="EMBL/GenBank/DDBJ databases">
        <authorList>
            <consortium name="Pathogen Informatics"/>
        </authorList>
    </citation>
    <scope>NUCLEOTIDE SEQUENCE [LARGE SCALE GENOMIC DNA]</scope>
    <source>
        <strain evidence="1 2">Zambia</strain>
    </source>
</reference>
<protein>
    <submittedName>
        <fullName evidence="1">Uncharacterized protein</fullName>
    </submittedName>
</protein>
<accession>A0A183M8B9</accession>
<dbReference type="AlphaFoldDB" id="A0A183M8B9"/>
<organism evidence="1 2">
    <name type="scientific">Schistosoma margrebowiei</name>
    <dbReference type="NCBI Taxonomy" id="48269"/>
    <lineage>
        <taxon>Eukaryota</taxon>
        <taxon>Metazoa</taxon>
        <taxon>Spiralia</taxon>
        <taxon>Lophotrochozoa</taxon>
        <taxon>Platyhelminthes</taxon>
        <taxon>Trematoda</taxon>
        <taxon>Digenea</taxon>
        <taxon>Strigeidida</taxon>
        <taxon>Schistosomatoidea</taxon>
        <taxon>Schistosomatidae</taxon>
        <taxon>Schistosoma</taxon>
    </lineage>
</organism>
<dbReference type="PANTHER" id="PTHR47510:SF3">
    <property type="entry name" value="ENDO_EXONUCLEASE_PHOSPHATASE DOMAIN-CONTAINING PROTEIN"/>
    <property type="match status" value="1"/>
</dbReference>
<gene>
    <name evidence="1" type="ORF">SMRZ_LOCUS12293</name>
</gene>
<dbReference type="STRING" id="48269.A0A183M8B9"/>
<evidence type="ECO:0000313" key="1">
    <source>
        <dbReference type="EMBL" id="VDO99628.1"/>
    </source>
</evidence>
<dbReference type="PANTHER" id="PTHR47510">
    <property type="entry name" value="REVERSE TRANSCRIPTASE DOMAIN-CONTAINING PROTEIN"/>
    <property type="match status" value="1"/>
</dbReference>